<dbReference type="STRING" id="1754190.A0A1Y2BPQ0"/>
<evidence type="ECO:0000313" key="2">
    <source>
        <dbReference type="EMBL" id="ORY36587.1"/>
    </source>
</evidence>
<name>A0A1Y2BPQ0_9FUNG</name>
<evidence type="ECO:0000313" key="3">
    <source>
        <dbReference type="Proteomes" id="UP000193920"/>
    </source>
</evidence>
<keyword evidence="3" id="KW-1185">Reference proteome</keyword>
<dbReference type="EMBL" id="MCOG01000147">
    <property type="protein sequence ID" value="ORY36587.1"/>
    <property type="molecule type" value="Genomic_DNA"/>
</dbReference>
<sequence length="192" mass="19921">MYQMPYGNGGGGYPPYQQGGGGYPPPGGGYPPPQGGYPPPGGMPPPGMPPPGAFANGGFNPYGNTTGNDDDEYEYITDDDGDYIEDEDGTILTISEAQNRGLVAPAPSGGERGIGKKLLIGGAVLGGFWILRKQLKKKKKVKKFKNSIATAPAYNPNIYGQPANPGYGAPPQGYGAPPGYGGYGGYGGQQRW</sequence>
<dbReference type="AlphaFoldDB" id="A0A1Y2BPQ0"/>
<gene>
    <name evidence="2" type="ORF">LY90DRAFT_704795</name>
</gene>
<accession>A0A1Y2BPQ0</accession>
<comment type="caution">
    <text evidence="2">The sequence shown here is derived from an EMBL/GenBank/DDBJ whole genome shotgun (WGS) entry which is preliminary data.</text>
</comment>
<feature type="compositionally biased region" description="Pro residues" evidence="1">
    <location>
        <begin position="23"/>
        <end position="52"/>
    </location>
</feature>
<organism evidence="2 3">
    <name type="scientific">Neocallimastix californiae</name>
    <dbReference type="NCBI Taxonomy" id="1754190"/>
    <lineage>
        <taxon>Eukaryota</taxon>
        <taxon>Fungi</taxon>
        <taxon>Fungi incertae sedis</taxon>
        <taxon>Chytridiomycota</taxon>
        <taxon>Chytridiomycota incertae sedis</taxon>
        <taxon>Neocallimastigomycetes</taxon>
        <taxon>Neocallimastigales</taxon>
        <taxon>Neocallimastigaceae</taxon>
        <taxon>Neocallimastix</taxon>
    </lineage>
</organism>
<dbReference type="Proteomes" id="UP000193920">
    <property type="component" value="Unassembled WGS sequence"/>
</dbReference>
<dbReference type="OrthoDB" id="10635155at2759"/>
<evidence type="ECO:0008006" key="4">
    <source>
        <dbReference type="Google" id="ProtNLM"/>
    </source>
</evidence>
<feature type="compositionally biased region" description="Gly residues" evidence="1">
    <location>
        <begin position="7"/>
        <end position="22"/>
    </location>
</feature>
<proteinExistence type="predicted"/>
<protein>
    <recommendedName>
        <fullName evidence="4">Rhodopsin</fullName>
    </recommendedName>
</protein>
<reference evidence="2 3" key="1">
    <citation type="submission" date="2016-08" db="EMBL/GenBank/DDBJ databases">
        <title>A Parts List for Fungal Cellulosomes Revealed by Comparative Genomics.</title>
        <authorList>
            <consortium name="DOE Joint Genome Institute"/>
            <person name="Haitjema C.H."/>
            <person name="Gilmore S.P."/>
            <person name="Henske J.K."/>
            <person name="Solomon K.V."/>
            <person name="De Groot R."/>
            <person name="Kuo A."/>
            <person name="Mondo S.J."/>
            <person name="Salamov A.A."/>
            <person name="Labutti K."/>
            <person name="Zhao Z."/>
            <person name="Chiniquy J."/>
            <person name="Barry K."/>
            <person name="Brewer H.M."/>
            <person name="Purvine S.O."/>
            <person name="Wright A.T."/>
            <person name="Boxma B."/>
            <person name="Van Alen T."/>
            <person name="Hackstein J.H."/>
            <person name="Baker S.E."/>
            <person name="Grigoriev I.V."/>
            <person name="O'Malley M.A."/>
        </authorList>
    </citation>
    <scope>NUCLEOTIDE SEQUENCE [LARGE SCALE GENOMIC DNA]</scope>
    <source>
        <strain evidence="2 3">G1</strain>
    </source>
</reference>
<evidence type="ECO:0000256" key="1">
    <source>
        <dbReference type="SAM" id="MobiDB-lite"/>
    </source>
</evidence>
<feature type="region of interest" description="Disordered" evidence="1">
    <location>
        <begin position="1"/>
        <end position="72"/>
    </location>
</feature>